<feature type="compositionally biased region" description="Basic and acidic residues" evidence="1">
    <location>
        <begin position="62"/>
        <end position="72"/>
    </location>
</feature>
<feature type="compositionally biased region" description="Basic and acidic residues" evidence="1">
    <location>
        <begin position="80"/>
        <end position="94"/>
    </location>
</feature>
<dbReference type="PROSITE" id="PS51257">
    <property type="entry name" value="PROKAR_LIPOPROTEIN"/>
    <property type="match status" value="1"/>
</dbReference>
<accession>A0A7H0GZA4</accession>
<sequence>MKFSFKSLLVLAAFAPFALASCSEKTQENAEATAESAGTDAANATENAGDAIEGATDNAAADIKEDMKREPGDTAVVQNKEADKLVEEVPDKKD</sequence>
<keyword evidence="2" id="KW-0732">Signal</keyword>
<protein>
    <recommendedName>
        <fullName evidence="5">YtxH domain-containing protein</fullName>
    </recommendedName>
</protein>
<evidence type="ECO:0008006" key="5">
    <source>
        <dbReference type="Google" id="ProtNLM"/>
    </source>
</evidence>
<evidence type="ECO:0000313" key="3">
    <source>
        <dbReference type="EMBL" id="QNP53620.1"/>
    </source>
</evidence>
<evidence type="ECO:0000256" key="1">
    <source>
        <dbReference type="SAM" id="MobiDB-lite"/>
    </source>
</evidence>
<dbReference type="Proteomes" id="UP000516093">
    <property type="component" value="Chromosome"/>
</dbReference>
<proteinExistence type="predicted"/>
<name>A0A7H0GZA4_9BACT</name>
<organism evidence="3 4">
    <name type="scientific">Hymenobacter qilianensis</name>
    <dbReference type="NCBI Taxonomy" id="1385715"/>
    <lineage>
        <taxon>Bacteria</taxon>
        <taxon>Pseudomonadati</taxon>
        <taxon>Bacteroidota</taxon>
        <taxon>Cytophagia</taxon>
        <taxon>Cytophagales</taxon>
        <taxon>Hymenobacteraceae</taxon>
        <taxon>Hymenobacter</taxon>
    </lineage>
</organism>
<dbReference type="AlphaFoldDB" id="A0A7H0GZA4"/>
<dbReference type="RefSeq" id="WP_187733830.1">
    <property type="nucleotide sequence ID" value="NZ_BMFN01000001.1"/>
</dbReference>
<feature type="signal peptide" evidence="2">
    <location>
        <begin position="1"/>
        <end position="20"/>
    </location>
</feature>
<keyword evidence="4" id="KW-1185">Reference proteome</keyword>
<dbReference type="EMBL" id="CP060784">
    <property type="protein sequence ID" value="QNP53620.1"/>
    <property type="molecule type" value="Genomic_DNA"/>
</dbReference>
<feature type="chain" id="PRO_5028830823" description="YtxH domain-containing protein" evidence="2">
    <location>
        <begin position="21"/>
        <end position="94"/>
    </location>
</feature>
<reference evidence="3 4" key="1">
    <citation type="submission" date="2020-08" db="EMBL/GenBank/DDBJ databases">
        <title>Genome sequence of Hymenobacter qilianensis JCM 19763T.</title>
        <authorList>
            <person name="Hyun D.-W."/>
            <person name="Bae J.-W."/>
        </authorList>
    </citation>
    <scope>NUCLEOTIDE SEQUENCE [LARGE SCALE GENOMIC DNA]</scope>
    <source>
        <strain evidence="3 4">JCM 19763</strain>
    </source>
</reference>
<gene>
    <name evidence="3" type="ORF">H9L05_08740</name>
</gene>
<evidence type="ECO:0000313" key="4">
    <source>
        <dbReference type="Proteomes" id="UP000516093"/>
    </source>
</evidence>
<evidence type="ECO:0000256" key="2">
    <source>
        <dbReference type="SAM" id="SignalP"/>
    </source>
</evidence>
<feature type="region of interest" description="Disordered" evidence="1">
    <location>
        <begin position="24"/>
        <end position="94"/>
    </location>
</feature>
<dbReference type="KEGG" id="hqi:H9L05_08740"/>